<dbReference type="FunFam" id="3.40.50.1980:FF:000009">
    <property type="entry name" value="Iron-enterobactin transporter periplasmic binding protein"/>
    <property type="match status" value="1"/>
</dbReference>
<dbReference type="InterPro" id="IPR051313">
    <property type="entry name" value="Bact_iron-sidero_bind"/>
</dbReference>
<dbReference type="Gene3D" id="3.40.50.1980">
    <property type="entry name" value="Nitrogenase molybdenum iron protein domain"/>
    <property type="match status" value="2"/>
</dbReference>
<dbReference type="PANTHER" id="PTHR30532:SF24">
    <property type="entry name" value="FERRIC ENTEROBACTIN-BINDING PERIPLASMIC PROTEIN FEPB"/>
    <property type="match status" value="1"/>
</dbReference>
<keyword evidence="4 5" id="KW-0732">Signal</keyword>
<dbReference type="GO" id="GO:0030288">
    <property type="term" value="C:outer membrane-bounded periplasmic space"/>
    <property type="evidence" value="ECO:0007669"/>
    <property type="project" value="TreeGrafter"/>
</dbReference>
<gene>
    <name evidence="7" type="ORF">HD594_000160</name>
</gene>
<keyword evidence="3" id="KW-0813">Transport</keyword>
<dbReference type="NCBIfam" id="NF008200">
    <property type="entry name" value="PRK10957.1"/>
    <property type="match status" value="1"/>
</dbReference>
<evidence type="ECO:0000256" key="1">
    <source>
        <dbReference type="ARBA" id="ARBA00004196"/>
    </source>
</evidence>
<evidence type="ECO:0000256" key="4">
    <source>
        <dbReference type="ARBA" id="ARBA00022729"/>
    </source>
</evidence>
<feature type="signal peptide" evidence="5">
    <location>
        <begin position="1"/>
        <end position="27"/>
    </location>
</feature>
<dbReference type="EMBL" id="JACHML010000001">
    <property type="protein sequence ID" value="MBB6389847.1"/>
    <property type="molecule type" value="Genomic_DNA"/>
</dbReference>
<evidence type="ECO:0000313" key="8">
    <source>
        <dbReference type="Proteomes" id="UP000537775"/>
    </source>
</evidence>
<evidence type="ECO:0000256" key="5">
    <source>
        <dbReference type="SAM" id="SignalP"/>
    </source>
</evidence>
<comment type="similarity">
    <text evidence="2">Belongs to the bacterial solute-binding protein 8 family.</text>
</comment>
<evidence type="ECO:0000256" key="2">
    <source>
        <dbReference type="ARBA" id="ARBA00008814"/>
    </source>
</evidence>
<keyword evidence="8" id="KW-1185">Reference proteome</keyword>
<dbReference type="RefSeq" id="WP_184749128.1">
    <property type="nucleotide sequence ID" value="NZ_BAAAJR010000008.1"/>
</dbReference>
<name>A0A7X0FLR3_9MICO</name>
<organism evidence="7 8">
    <name type="scientific">Microbacterium thalassium</name>
    <dbReference type="NCBI Taxonomy" id="362649"/>
    <lineage>
        <taxon>Bacteria</taxon>
        <taxon>Bacillati</taxon>
        <taxon>Actinomycetota</taxon>
        <taxon>Actinomycetes</taxon>
        <taxon>Micrococcales</taxon>
        <taxon>Microbacteriaceae</taxon>
        <taxon>Microbacterium</taxon>
    </lineage>
</organism>
<dbReference type="Pfam" id="PF01497">
    <property type="entry name" value="Peripla_BP_2"/>
    <property type="match status" value="1"/>
</dbReference>
<dbReference type="PROSITE" id="PS50983">
    <property type="entry name" value="FE_B12_PBP"/>
    <property type="match status" value="1"/>
</dbReference>
<feature type="chain" id="PRO_5031150719" evidence="5">
    <location>
        <begin position="28"/>
        <end position="330"/>
    </location>
</feature>
<comment type="subcellular location">
    <subcellularLocation>
        <location evidence="1">Cell envelope</location>
    </subcellularLocation>
</comment>
<evidence type="ECO:0000256" key="3">
    <source>
        <dbReference type="ARBA" id="ARBA00022448"/>
    </source>
</evidence>
<feature type="domain" description="Fe/B12 periplasmic-binding" evidence="6">
    <location>
        <begin position="62"/>
        <end position="330"/>
    </location>
</feature>
<reference evidence="7 8" key="1">
    <citation type="submission" date="2020-08" db="EMBL/GenBank/DDBJ databases">
        <title>Sequencing the genomes of 1000 actinobacteria strains.</title>
        <authorList>
            <person name="Klenk H.-P."/>
        </authorList>
    </citation>
    <scope>NUCLEOTIDE SEQUENCE [LARGE SCALE GENOMIC DNA]</scope>
    <source>
        <strain evidence="7 8">DSM 12511</strain>
    </source>
</reference>
<accession>A0A7X0FLR3</accession>
<dbReference type="SUPFAM" id="SSF53807">
    <property type="entry name" value="Helical backbone' metal receptor"/>
    <property type="match status" value="1"/>
</dbReference>
<dbReference type="Proteomes" id="UP000537775">
    <property type="component" value="Unassembled WGS sequence"/>
</dbReference>
<dbReference type="PROSITE" id="PS51257">
    <property type="entry name" value="PROKAR_LIPOPROTEIN"/>
    <property type="match status" value="1"/>
</dbReference>
<sequence length="330" mass="34561">MRSTLRSTAAAIVAIAALALAGCAASAAESTESDETATTTGDWPRVIEHDAGTTEIAEQPLVIVSTSVSLTGSLLAIDAPLAASAATSVNPLTDDQGFFTQWADVAAERGVEVLYPNLELDLEAIELYEPDLIIGSTIGGDSTLEAYEQLSEIAPTVMLNYGAAPWTELTEILGEATGLEANAAAVVETFDAYVADQAAEIEVPDGDSALITYQGADGIGLFMPESPQGAILADLGFEYLEVPTELASQTRADASFFTAENTPVVLEDVQTLFAIPVGGDPTEAIIADPLLANQPAIANDELYIVPVTSFRLDYYSATLLVDYLVEQFGA</sequence>
<evidence type="ECO:0000259" key="6">
    <source>
        <dbReference type="PROSITE" id="PS50983"/>
    </source>
</evidence>
<evidence type="ECO:0000313" key="7">
    <source>
        <dbReference type="EMBL" id="MBB6389847.1"/>
    </source>
</evidence>
<proteinExistence type="inferred from homology"/>
<dbReference type="InterPro" id="IPR002491">
    <property type="entry name" value="ABC_transptr_periplasmic_BD"/>
</dbReference>
<dbReference type="PANTHER" id="PTHR30532">
    <property type="entry name" value="IRON III DICITRATE-BINDING PERIPLASMIC PROTEIN"/>
    <property type="match status" value="1"/>
</dbReference>
<comment type="caution">
    <text evidence="7">The sequence shown here is derived from an EMBL/GenBank/DDBJ whole genome shotgun (WGS) entry which is preliminary data.</text>
</comment>
<dbReference type="GO" id="GO:1901678">
    <property type="term" value="P:iron coordination entity transport"/>
    <property type="evidence" value="ECO:0007669"/>
    <property type="project" value="UniProtKB-ARBA"/>
</dbReference>
<dbReference type="AlphaFoldDB" id="A0A7X0FLR3"/>
<protein>
    <submittedName>
        <fullName evidence="7">Iron complex transport system substrate-binding protein</fullName>
    </submittedName>
</protein>